<sequence length="57" mass="6884">MQRMPLEINFFVKKCILTHAFNIIELLIQNEAVFFSINGNMFAKYYLFKVYRFNSAR</sequence>
<accession>A0ABP9MG10</accession>
<gene>
    <name evidence="1" type="ORF">GCM10023260_04900</name>
</gene>
<keyword evidence="2" id="KW-1185">Reference proteome</keyword>
<name>A0ABP9MG10_9HYPH</name>
<evidence type="ECO:0000313" key="1">
    <source>
        <dbReference type="EMBL" id="GAA5096224.1"/>
    </source>
</evidence>
<protein>
    <submittedName>
        <fullName evidence="1">Uncharacterized protein</fullName>
    </submittedName>
</protein>
<proteinExistence type="predicted"/>
<comment type="caution">
    <text evidence="1">The sequence shown here is derived from an EMBL/GenBank/DDBJ whole genome shotgun (WGS) entry which is preliminary data.</text>
</comment>
<dbReference type="Proteomes" id="UP001501525">
    <property type="component" value="Unassembled WGS sequence"/>
</dbReference>
<organism evidence="1 2">
    <name type="scientific">Bartonella acomydis</name>
    <dbReference type="NCBI Taxonomy" id="686234"/>
    <lineage>
        <taxon>Bacteria</taxon>
        <taxon>Pseudomonadati</taxon>
        <taxon>Pseudomonadota</taxon>
        <taxon>Alphaproteobacteria</taxon>
        <taxon>Hyphomicrobiales</taxon>
        <taxon>Bartonellaceae</taxon>
        <taxon>Bartonella</taxon>
    </lineage>
</organism>
<evidence type="ECO:0000313" key="2">
    <source>
        <dbReference type="Proteomes" id="UP001501525"/>
    </source>
</evidence>
<reference evidence="2" key="1">
    <citation type="journal article" date="2019" name="Int. J. Syst. Evol. Microbiol.">
        <title>The Global Catalogue of Microorganisms (GCM) 10K type strain sequencing project: providing services to taxonomists for standard genome sequencing and annotation.</title>
        <authorList>
            <consortium name="The Broad Institute Genomics Platform"/>
            <consortium name="The Broad Institute Genome Sequencing Center for Infectious Disease"/>
            <person name="Wu L."/>
            <person name="Ma J."/>
        </authorList>
    </citation>
    <scope>NUCLEOTIDE SEQUENCE [LARGE SCALE GENOMIC DNA]</scope>
    <source>
        <strain evidence="2">JCM 17706</strain>
    </source>
</reference>
<dbReference type="EMBL" id="BAABIY010000012">
    <property type="protein sequence ID" value="GAA5096224.1"/>
    <property type="molecule type" value="Genomic_DNA"/>
</dbReference>